<proteinExistence type="predicted"/>
<dbReference type="Proteomes" id="UP000887013">
    <property type="component" value="Unassembled WGS sequence"/>
</dbReference>
<dbReference type="EMBL" id="BMAW01111565">
    <property type="protein sequence ID" value="GFT48585.1"/>
    <property type="molecule type" value="Genomic_DNA"/>
</dbReference>
<gene>
    <name evidence="1" type="primary">AVEN_8996_1</name>
    <name evidence="1" type="ORF">NPIL_120381</name>
</gene>
<accession>A0A8X6P397</accession>
<evidence type="ECO:0000313" key="1">
    <source>
        <dbReference type="EMBL" id="GFT48585.1"/>
    </source>
</evidence>
<comment type="caution">
    <text evidence="1">The sequence shown here is derived from an EMBL/GenBank/DDBJ whole genome shotgun (WGS) entry which is preliminary data.</text>
</comment>
<keyword evidence="2" id="KW-1185">Reference proteome</keyword>
<sequence length="178" mass="20298">LGSGKGFAQSIKNEEGTIQKHDIPFDTTLIREKNVNVPRLMELYYKPEDVSSCSIPDENPLNDCKPYECDIRYDGARNYYDFKNKKCQKLPSCLPNAKQADPSGVLDLKVAVPAWVTINFPGVQKLQILPKVHQMVLHDHRIKVREIEQTIKMRKERVCHILNQYLGMTESYPGIGPG</sequence>
<protein>
    <submittedName>
        <fullName evidence="1">Uncharacterized protein</fullName>
    </submittedName>
</protein>
<organism evidence="1 2">
    <name type="scientific">Nephila pilipes</name>
    <name type="common">Giant wood spider</name>
    <name type="synonym">Nephila maculata</name>
    <dbReference type="NCBI Taxonomy" id="299642"/>
    <lineage>
        <taxon>Eukaryota</taxon>
        <taxon>Metazoa</taxon>
        <taxon>Ecdysozoa</taxon>
        <taxon>Arthropoda</taxon>
        <taxon>Chelicerata</taxon>
        <taxon>Arachnida</taxon>
        <taxon>Araneae</taxon>
        <taxon>Araneomorphae</taxon>
        <taxon>Entelegynae</taxon>
        <taxon>Araneoidea</taxon>
        <taxon>Nephilidae</taxon>
        <taxon>Nephila</taxon>
    </lineage>
</organism>
<reference evidence="1" key="1">
    <citation type="submission" date="2020-08" db="EMBL/GenBank/DDBJ databases">
        <title>Multicomponent nature underlies the extraordinary mechanical properties of spider dragline silk.</title>
        <authorList>
            <person name="Kono N."/>
            <person name="Nakamura H."/>
            <person name="Mori M."/>
            <person name="Yoshida Y."/>
            <person name="Ohtoshi R."/>
            <person name="Malay A.D."/>
            <person name="Moran D.A.P."/>
            <person name="Tomita M."/>
            <person name="Numata K."/>
            <person name="Arakawa K."/>
        </authorList>
    </citation>
    <scope>NUCLEOTIDE SEQUENCE</scope>
</reference>
<dbReference type="AlphaFoldDB" id="A0A8X6P397"/>
<feature type="non-terminal residue" evidence="1">
    <location>
        <position position="1"/>
    </location>
</feature>
<name>A0A8X6P397_NEPPI</name>
<dbReference type="OrthoDB" id="6435901at2759"/>
<evidence type="ECO:0000313" key="2">
    <source>
        <dbReference type="Proteomes" id="UP000887013"/>
    </source>
</evidence>